<evidence type="ECO:0000313" key="8">
    <source>
        <dbReference type="Proteomes" id="UP000076586"/>
    </source>
</evidence>
<dbReference type="RefSeq" id="WP_068704532.1">
    <property type="nucleotide sequence ID" value="NZ_BDCR01000003.1"/>
</dbReference>
<dbReference type="InterPro" id="IPR012341">
    <property type="entry name" value="6hp_glycosidase-like_sf"/>
</dbReference>
<feature type="signal peptide" evidence="4">
    <location>
        <begin position="1"/>
        <end position="25"/>
    </location>
</feature>
<feature type="chain" id="PRO_5007825025" evidence="4">
    <location>
        <begin position="26"/>
        <end position="869"/>
    </location>
</feature>
<name>A0A161LVS3_9BACT</name>
<dbReference type="EMBL" id="BDCR01000003">
    <property type="protein sequence ID" value="GAT63409.1"/>
    <property type="molecule type" value="Genomic_DNA"/>
</dbReference>
<dbReference type="InterPro" id="IPR004197">
    <property type="entry name" value="Cellulase_Ig-like"/>
</dbReference>
<reference evidence="8" key="1">
    <citation type="submission" date="2016-04" db="EMBL/GenBank/DDBJ databases">
        <title>Draft genome sequence of Paludibacter jiangxiensis strain NM7.</title>
        <authorList>
            <person name="Qiu Y."/>
            <person name="Matsuura N."/>
            <person name="Ohashi A."/>
            <person name="Tourlousse M.D."/>
            <person name="Sekiguchi Y."/>
        </authorList>
    </citation>
    <scope>NUCLEOTIDE SEQUENCE [LARGE SCALE GENOMIC DNA]</scope>
    <source>
        <strain evidence="8">NM7</strain>
    </source>
</reference>
<organism evidence="7 8">
    <name type="scientific">Paludibacter jiangxiensis</name>
    <dbReference type="NCBI Taxonomy" id="681398"/>
    <lineage>
        <taxon>Bacteria</taxon>
        <taxon>Pseudomonadati</taxon>
        <taxon>Bacteroidota</taxon>
        <taxon>Bacteroidia</taxon>
        <taxon>Bacteroidales</taxon>
        <taxon>Paludibacteraceae</taxon>
        <taxon>Paludibacter</taxon>
    </lineage>
</organism>
<dbReference type="InterPro" id="IPR013783">
    <property type="entry name" value="Ig-like_fold"/>
</dbReference>
<reference evidence="8" key="2">
    <citation type="journal article" date="2017" name="Genome Announc.">
        <title>Draft genome sequence of Paludibacter jiangxiensis NM7(T), a propionate-producing fermentative bacterium.</title>
        <authorList>
            <person name="Qiu Y.-L."/>
            <person name="Tourlousse D.M."/>
            <person name="Matsuura N."/>
            <person name="Ohashi A."/>
            <person name="Sekiguchi Y."/>
        </authorList>
    </citation>
    <scope>NUCLEOTIDE SEQUENCE [LARGE SCALE GENOMIC DNA]</scope>
    <source>
        <strain evidence="8">NM7</strain>
    </source>
</reference>
<dbReference type="CDD" id="cd02850">
    <property type="entry name" value="E_set_Cellulase_N"/>
    <property type="match status" value="1"/>
</dbReference>
<dbReference type="GO" id="GO:0008810">
    <property type="term" value="F:cellulase activity"/>
    <property type="evidence" value="ECO:0007669"/>
    <property type="project" value="InterPro"/>
</dbReference>
<dbReference type="Proteomes" id="UP000076586">
    <property type="component" value="Unassembled WGS sequence"/>
</dbReference>
<evidence type="ECO:0000259" key="5">
    <source>
        <dbReference type="Pfam" id="PF00759"/>
    </source>
</evidence>
<dbReference type="InterPro" id="IPR008928">
    <property type="entry name" value="6-hairpin_glycosidase_sf"/>
</dbReference>
<dbReference type="Gene3D" id="1.50.10.10">
    <property type="match status" value="1"/>
</dbReference>
<gene>
    <name evidence="7" type="ORF">PJIAN_3738</name>
</gene>
<dbReference type="InterPro" id="IPR001701">
    <property type="entry name" value="Glyco_hydro_9"/>
</dbReference>
<dbReference type="AlphaFoldDB" id="A0A161LVS3"/>
<dbReference type="Pfam" id="PF00759">
    <property type="entry name" value="Glyco_hydro_9"/>
    <property type="match status" value="1"/>
</dbReference>
<evidence type="ECO:0000313" key="7">
    <source>
        <dbReference type="EMBL" id="GAT63409.1"/>
    </source>
</evidence>
<feature type="domain" description="Glycoside hydrolase family 9" evidence="5">
    <location>
        <begin position="451"/>
        <end position="858"/>
    </location>
</feature>
<dbReference type="GO" id="GO:0000272">
    <property type="term" value="P:polysaccharide catabolic process"/>
    <property type="evidence" value="ECO:0007669"/>
    <property type="project" value="UniProtKB-KW"/>
</dbReference>
<comment type="similarity">
    <text evidence="1">Belongs to the glycosyl hydrolase 9 (cellulase E) family.</text>
</comment>
<dbReference type="SUPFAM" id="SSF81296">
    <property type="entry name" value="E set domains"/>
    <property type="match status" value="1"/>
</dbReference>
<evidence type="ECO:0000256" key="3">
    <source>
        <dbReference type="ARBA" id="ARBA00023326"/>
    </source>
</evidence>
<accession>A0A161LVS3</accession>
<evidence type="ECO:0000259" key="6">
    <source>
        <dbReference type="Pfam" id="PF02927"/>
    </source>
</evidence>
<dbReference type="OrthoDB" id="5936802at2"/>
<dbReference type="InterPro" id="IPR014756">
    <property type="entry name" value="Ig_E-set"/>
</dbReference>
<keyword evidence="2" id="KW-0119">Carbohydrate metabolism</keyword>
<evidence type="ECO:0000256" key="1">
    <source>
        <dbReference type="ARBA" id="ARBA00007072"/>
    </source>
</evidence>
<keyword evidence="4" id="KW-0732">Signal</keyword>
<comment type="caution">
    <text evidence="7">The sequence shown here is derived from an EMBL/GenBank/DDBJ whole genome shotgun (WGS) entry which is preliminary data.</text>
</comment>
<dbReference type="STRING" id="681398.PJIAN_3738"/>
<evidence type="ECO:0000256" key="2">
    <source>
        <dbReference type="ARBA" id="ARBA00023277"/>
    </source>
</evidence>
<keyword evidence="8" id="KW-1185">Reference proteome</keyword>
<keyword evidence="3" id="KW-0624">Polysaccharide degradation</keyword>
<dbReference type="Gene3D" id="2.60.40.10">
    <property type="entry name" value="Immunoglobulins"/>
    <property type="match status" value="1"/>
</dbReference>
<dbReference type="Pfam" id="PF02927">
    <property type="entry name" value="CelD_N"/>
    <property type="match status" value="1"/>
</dbReference>
<dbReference type="SUPFAM" id="SSF48208">
    <property type="entry name" value="Six-hairpin glycosidases"/>
    <property type="match status" value="1"/>
</dbReference>
<evidence type="ECO:0000256" key="4">
    <source>
        <dbReference type="SAM" id="SignalP"/>
    </source>
</evidence>
<feature type="domain" description="Cellulase Ig-like" evidence="6">
    <location>
        <begin position="287"/>
        <end position="369"/>
    </location>
</feature>
<protein>
    <submittedName>
        <fullName evidence="7">N-terminal ig-like domain of cellulase</fullName>
    </submittedName>
</protein>
<proteinExistence type="inferred from homology"/>
<sequence length="869" mass="96667">MYNTSHKLKKILHVVVALALSTAFGYSQQSAFQLNDLGVFKKRGVDLMIYNDSYNAGGFFDEKVNGIEMIQHGVRTVTGGAVRLSPTPEQWDLVPTASDRTIDAKGNSVSVSLYYKEYDFTSKIKVEGKGNGCLITVTLDKPLPAKLAGKAGMNIEFLPATYFKKTYLMDQKTGICPVVAAGPTVADAFSEKIPQFNNLLTNERFGDTYAKVVPLASGKKLTLSPDDPKSLVSVESLTGQISLLDGRNLAPNGWYVVRELIPAGKTGTVVQWMFTPNSIANWVKEPVISHSQVGYYPDQQKVAVIEIDPNDKALATASLYRMNENGTQEKVLDGKLANWGKFMRYNYLRFDFSSVKETGIYQIKYGNVSSDPFPIGKDVYANIWHPTLDTWLPVQMDHMFVKEAYRVWHGNPHQDDALQAPTDTLIHDGYRMGHTTETKYKPYEHIPGLNIGGWFDAGDFDIQTGSHNTVVGYLVSAWEDLKLNHDETMVDKERKYVAIHHPDGVPDLLQQIEHGTLALMAQFRAFGHSIRGIVQPHLWQYDMIGDAGNLTDGLVYNPNLKPFQKDGFTSGTMDDRWAFTSHSPMGDVGSATALAAASRALKSYNNRLSAECLATAQKVWIDNVLNKQETPVENDMPDFSPAFMRSMSVGQEATLTIELLLATKDKKYSDFLAKIWPEVKKSLGGGQQSMSFGASSLRTLLKAIPFMGEEYKNDLRTIAQNTKRELDALIDKNPYGVPLGQGGFYSPGSNFSIVDWSLNNAKLYEYFPDIISREYAIRGLNYILGCHPASSISFVSGVGVNSKRVTYGNNRADFTSIPGGMVPGNYLIKPDFYENKEDWPFIWYENEVVVDGCAGYIYLAALVDHLLQK</sequence>